<dbReference type="Proteomes" id="UP000187735">
    <property type="component" value="Chromosome"/>
</dbReference>
<feature type="compositionally biased region" description="Basic and acidic residues" evidence="1">
    <location>
        <begin position="1"/>
        <end position="15"/>
    </location>
</feature>
<organism evidence="2 3">
    <name type="scientific">Fuerstiella marisgermanici</name>
    <dbReference type="NCBI Taxonomy" id="1891926"/>
    <lineage>
        <taxon>Bacteria</taxon>
        <taxon>Pseudomonadati</taxon>
        <taxon>Planctomycetota</taxon>
        <taxon>Planctomycetia</taxon>
        <taxon>Planctomycetales</taxon>
        <taxon>Planctomycetaceae</taxon>
        <taxon>Fuerstiella</taxon>
    </lineage>
</organism>
<dbReference type="EMBL" id="CP017641">
    <property type="protein sequence ID" value="APZ92323.1"/>
    <property type="molecule type" value="Genomic_DNA"/>
</dbReference>
<dbReference type="AlphaFoldDB" id="A0A1P8WE31"/>
<dbReference type="RefSeq" id="WP_077023961.1">
    <property type="nucleotide sequence ID" value="NZ_CP017641.1"/>
</dbReference>
<feature type="compositionally biased region" description="Low complexity" evidence="1">
    <location>
        <begin position="16"/>
        <end position="27"/>
    </location>
</feature>
<evidence type="ECO:0000313" key="2">
    <source>
        <dbReference type="EMBL" id="APZ92323.1"/>
    </source>
</evidence>
<keyword evidence="3" id="KW-1185">Reference proteome</keyword>
<feature type="region of interest" description="Disordered" evidence="1">
    <location>
        <begin position="1"/>
        <end position="28"/>
    </location>
</feature>
<proteinExistence type="predicted"/>
<evidence type="ECO:0000313" key="3">
    <source>
        <dbReference type="Proteomes" id="UP000187735"/>
    </source>
</evidence>
<accession>A0A1P8WE31</accession>
<dbReference type="STRING" id="1891926.Fuma_01933"/>
<sequence length="130" mass="14113">MPADRDTQPPDKPELSAESSKSAANEKGTPVLADVLEQVISATRSDRQHSAEDAALKSRLLKVAKQFPDDPLSVDPVLVSLVAAVTDGIRLLSAEQKRSVDLAVARSLFDDSRSHARLEQLWHSLTKESS</sequence>
<evidence type="ECO:0000256" key="1">
    <source>
        <dbReference type="SAM" id="MobiDB-lite"/>
    </source>
</evidence>
<gene>
    <name evidence="2" type="ORF">Fuma_01933</name>
</gene>
<reference evidence="2 3" key="1">
    <citation type="journal article" date="2016" name="Front. Microbiol.">
        <title>Fuerstia marisgermanicae gen. nov., sp. nov., an Unusual Member of the Phylum Planctomycetes from the German Wadden Sea.</title>
        <authorList>
            <person name="Kohn T."/>
            <person name="Heuer A."/>
            <person name="Jogler M."/>
            <person name="Vollmers J."/>
            <person name="Boedeker C."/>
            <person name="Bunk B."/>
            <person name="Rast P."/>
            <person name="Borchert D."/>
            <person name="Glockner I."/>
            <person name="Freese H.M."/>
            <person name="Klenk H.P."/>
            <person name="Overmann J."/>
            <person name="Kaster A.K."/>
            <person name="Rohde M."/>
            <person name="Wiegand S."/>
            <person name="Jogler C."/>
        </authorList>
    </citation>
    <scope>NUCLEOTIDE SEQUENCE [LARGE SCALE GENOMIC DNA]</scope>
    <source>
        <strain evidence="2 3">NH11</strain>
    </source>
</reference>
<name>A0A1P8WE31_9PLAN</name>
<protein>
    <submittedName>
        <fullName evidence="2">Uncharacterized protein</fullName>
    </submittedName>
</protein>
<dbReference type="KEGG" id="fmr:Fuma_01933"/>